<dbReference type="InterPro" id="IPR006385">
    <property type="entry name" value="HAD_hydro_SerB1"/>
</dbReference>
<dbReference type="Proteomes" id="UP000239001">
    <property type="component" value="Unassembled WGS sequence"/>
</dbReference>
<dbReference type="AlphaFoldDB" id="A0A2T1LZU4"/>
<dbReference type="InterPro" id="IPR050582">
    <property type="entry name" value="HAD-like_SerB"/>
</dbReference>
<evidence type="ECO:0000313" key="3">
    <source>
        <dbReference type="Proteomes" id="UP000239001"/>
    </source>
</evidence>
<dbReference type="CDD" id="cd02612">
    <property type="entry name" value="HAD_PGPPase"/>
    <property type="match status" value="1"/>
</dbReference>
<evidence type="ECO:0000313" key="2">
    <source>
        <dbReference type="EMBL" id="PSF37907.1"/>
    </source>
</evidence>
<sequence>MNISSDQSELPTLAVFDFDGTLTRQDSLFPFLRMIVGQRQFWWKMLSFSPVLMGYALKLIPNWQAKEKLLTYFLAGLTKEELQQLGQHFASIYIPKLLRPEAVKCFQWHQKQGHKTILISASLEVYLLPWAKEMGFDLILGTQLEVYNDVITGRILGKNCYGTEKIKRLQELFENLSDYCVYAYGDHRSDKELLKIANYSFYRTFLATID</sequence>
<dbReference type="GO" id="GO:0036424">
    <property type="term" value="F:L-phosphoserine phosphatase activity"/>
    <property type="evidence" value="ECO:0007669"/>
    <property type="project" value="TreeGrafter"/>
</dbReference>
<dbReference type="GO" id="GO:0005737">
    <property type="term" value="C:cytoplasm"/>
    <property type="evidence" value="ECO:0007669"/>
    <property type="project" value="TreeGrafter"/>
</dbReference>
<dbReference type="EMBL" id="PXOH01000006">
    <property type="protein sequence ID" value="PSF37907.1"/>
    <property type="molecule type" value="Genomic_DNA"/>
</dbReference>
<dbReference type="SUPFAM" id="SSF56784">
    <property type="entry name" value="HAD-like"/>
    <property type="match status" value="1"/>
</dbReference>
<reference evidence="2 3" key="1">
    <citation type="submission" date="2018-03" db="EMBL/GenBank/DDBJ databases">
        <title>The ancient ancestry and fast evolution of plastids.</title>
        <authorList>
            <person name="Moore K.R."/>
            <person name="Magnabosco C."/>
            <person name="Momper L."/>
            <person name="Gold D.A."/>
            <person name="Bosak T."/>
            <person name="Fournier G.P."/>
        </authorList>
    </citation>
    <scope>NUCLEOTIDE SEQUENCE [LARGE SCALE GENOMIC DNA]</scope>
    <source>
        <strain evidence="2 3">CCALA 016</strain>
    </source>
</reference>
<keyword evidence="3" id="KW-1185">Reference proteome</keyword>
<dbReference type="Gene3D" id="3.40.50.1000">
    <property type="entry name" value="HAD superfamily/HAD-like"/>
    <property type="match status" value="1"/>
</dbReference>
<evidence type="ECO:0000256" key="1">
    <source>
        <dbReference type="ARBA" id="ARBA00009184"/>
    </source>
</evidence>
<dbReference type="PANTHER" id="PTHR43344">
    <property type="entry name" value="PHOSPHOSERINE PHOSPHATASE"/>
    <property type="match status" value="1"/>
</dbReference>
<comment type="caution">
    <text evidence="2">The sequence shown here is derived from an EMBL/GenBank/DDBJ whole genome shotgun (WGS) entry which is preliminary data.</text>
</comment>
<dbReference type="RefSeq" id="WP_106456348.1">
    <property type="nucleotide sequence ID" value="NZ_PXOH01000006.1"/>
</dbReference>
<dbReference type="NCBIfam" id="TIGR01490">
    <property type="entry name" value="HAD-SF-IB-hyp1"/>
    <property type="match status" value="1"/>
</dbReference>
<protein>
    <submittedName>
        <fullName evidence="2">HAD-IB family hydrolase</fullName>
    </submittedName>
</protein>
<dbReference type="GO" id="GO:0000287">
    <property type="term" value="F:magnesium ion binding"/>
    <property type="evidence" value="ECO:0007669"/>
    <property type="project" value="TreeGrafter"/>
</dbReference>
<dbReference type="GO" id="GO:0006564">
    <property type="term" value="P:L-serine biosynthetic process"/>
    <property type="evidence" value="ECO:0007669"/>
    <property type="project" value="TreeGrafter"/>
</dbReference>
<reference evidence="2 3" key="2">
    <citation type="submission" date="2018-03" db="EMBL/GenBank/DDBJ databases">
        <authorList>
            <person name="Keele B.F."/>
        </authorList>
    </citation>
    <scope>NUCLEOTIDE SEQUENCE [LARGE SCALE GENOMIC DNA]</scope>
    <source>
        <strain evidence="2 3">CCALA 016</strain>
    </source>
</reference>
<dbReference type="Pfam" id="PF12710">
    <property type="entry name" value="HAD"/>
    <property type="match status" value="1"/>
</dbReference>
<name>A0A2T1LZU4_9CHRO</name>
<keyword evidence="2" id="KW-0378">Hydrolase</keyword>
<dbReference type="InterPro" id="IPR023214">
    <property type="entry name" value="HAD_sf"/>
</dbReference>
<dbReference type="OrthoDB" id="9794212at2"/>
<dbReference type="InterPro" id="IPR036412">
    <property type="entry name" value="HAD-like_sf"/>
</dbReference>
<comment type="similarity">
    <text evidence="1">Belongs to the HAD-like hydrolase superfamily. SerB family.</text>
</comment>
<dbReference type="NCBIfam" id="TIGR01488">
    <property type="entry name" value="HAD-SF-IB"/>
    <property type="match status" value="1"/>
</dbReference>
<dbReference type="Gene3D" id="1.20.1440.100">
    <property type="entry name" value="SG protein - dephosphorylation function"/>
    <property type="match status" value="1"/>
</dbReference>
<dbReference type="PANTHER" id="PTHR43344:SF14">
    <property type="entry name" value="HAD-IB FAMILY HYDROLASE"/>
    <property type="match status" value="1"/>
</dbReference>
<proteinExistence type="inferred from homology"/>
<organism evidence="2 3">
    <name type="scientific">Aphanothece hegewaldii CCALA 016</name>
    <dbReference type="NCBI Taxonomy" id="2107694"/>
    <lineage>
        <taxon>Bacteria</taxon>
        <taxon>Bacillati</taxon>
        <taxon>Cyanobacteriota</taxon>
        <taxon>Cyanophyceae</taxon>
        <taxon>Oscillatoriophycideae</taxon>
        <taxon>Chroococcales</taxon>
        <taxon>Aphanothecaceae</taxon>
        <taxon>Aphanothece</taxon>
    </lineage>
</organism>
<gene>
    <name evidence="2" type="ORF">C7H19_07975</name>
</gene>
<accession>A0A2T1LZU4</accession>